<dbReference type="AlphaFoldDB" id="A0AAE3EXE1"/>
<evidence type="ECO:0000256" key="1">
    <source>
        <dbReference type="ARBA" id="ARBA00004442"/>
    </source>
</evidence>
<reference evidence="8" key="1">
    <citation type="submission" date="2023-02" db="EMBL/GenBank/DDBJ databases">
        <title>Genome of Flavobacteriaceae gen. nov. sp. strain F89.</title>
        <authorList>
            <person name="Wang Y."/>
        </authorList>
    </citation>
    <scope>NUCLEOTIDE SEQUENCE</scope>
    <source>
        <strain evidence="8">F89</strain>
    </source>
</reference>
<dbReference type="PROSITE" id="PS51257">
    <property type="entry name" value="PROKAR_LIPOPROTEIN"/>
    <property type="match status" value="1"/>
</dbReference>
<comment type="subcellular location">
    <subcellularLocation>
        <location evidence="1">Cell outer membrane</location>
    </subcellularLocation>
</comment>
<keyword evidence="4" id="KW-0472">Membrane</keyword>
<keyword evidence="3" id="KW-0732">Signal</keyword>
<keyword evidence="9" id="KW-1185">Reference proteome</keyword>
<dbReference type="GO" id="GO:0009279">
    <property type="term" value="C:cell outer membrane"/>
    <property type="evidence" value="ECO:0007669"/>
    <property type="project" value="UniProtKB-SubCell"/>
</dbReference>
<dbReference type="InterPro" id="IPR012944">
    <property type="entry name" value="SusD_RagB_dom"/>
</dbReference>
<feature type="domain" description="RagB/SusD" evidence="6">
    <location>
        <begin position="313"/>
        <end position="492"/>
    </location>
</feature>
<sequence length="492" mass="55302">MKHYNRKRALLIGIFSFMSFLGCKDDLEEETFSFISSKDYYKNASDAEGSINGIYGSLDDLGLYGRWYFDLLLLTDDQVTIHRNPLFIQMDDFNYDSDHPYITDLWSASYATIKYANVSIDRIPAIDMDAGMKNSLIAEARCIRALMYFNLVRLWGEVPLVLNEVLDENSVANPKGSIGAIYETIIADLSFASENLPLSRPSEDFGRMTKGISKTILTDVQLTLGNWQEAAALAKEIIDSGQYSLQTNFQDIFTESNELNNEIILSIIFDGVTVGNWAASFSHAGGTDNALCFNGAQVWQVDVKSDMWLNWDENDLRKQFSLYEDYLSIDGTFKSVYDTSRPYPGFGKWNAPNETGVGNCPINPILYRYADVLLMYAEASSQANGGPDNEALNAVNMVRRRGYGLSINEISSVDLPQGMDAVSFREAILNERSHEFVVEAKRLFDLMRTDQFPQKLIELGKNIRPSAKLFPIPNAELEANESLSPSDQNEGY</sequence>
<name>A0AAE3EXE1_9FLAO</name>
<proteinExistence type="inferred from homology"/>
<feature type="domain" description="SusD-like N-terminal" evidence="7">
    <location>
        <begin position="79"/>
        <end position="202"/>
    </location>
</feature>
<comment type="caution">
    <text evidence="8">The sequence shown here is derived from an EMBL/GenBank/DDBJ whole genome shotgun (WGS) entry which is preliminary data.</text>
</comment>
<evidence type="ECO:0000256" key="2">
    <source>
        <dbReference type="ARBA" id="ARBA00006275"/>
    </source>
</evidence>
<organism evidence="8 9">
    <name type="scientific">Cerina litoralis</name>
    <dbReference type="NCBI Taxonomy" id="2874477"/>
    <lineage>
        <taxon>Bacteria</taxon>
        <taxon>Pseudomonadati</taxon>
        <taxon>Bacteroidota</taxon>
        <taxon>Flavobacteriia</taxon>
        <taxon>Flavobacteriales</taxon>
        <taxon>Flavobacteriaceae</taxon>
        <taxon>Cerina</taxon>
    </lineage>
</organism>
<evidence type="ECO:0000313" key="8">
    <source>
        <dbReference type="EMBL" id="MCG2462079.1"/>
    </source>
</evidence>
<dbReference type="Proteomes" id="UP001200642">
    <property type="component" value="Unassembled WGS sequence"/>
</dbReference>
<evidence type="ECO:0000256" key="5">
    <source>
        <dbReference type="ARBA" id="ARBA00023237"/>
    </source>
</evidence>
<dbReference type="CDD" id="cd08977">
    <property type="entry name" value="SusD"/>
    <property type="match status" value="1"/>
</dbReference>
<keyword evidence="5" id="KW-0998">Cell outer membrane</keyword>
<evidence type="ECO:0000259" key="6">
    <source>
        <dbReference type="Pfam" id="PF07980"/>
    </source>
</evidence>
<evidence type="ECO:0000256" key="4">
    <source>
        <dbReference type="ARBA" id="ARBA00023136"/>
    </source>
</evidence>
<comment type="similarity">
    <text evidence="2">Belongs to the SusD family.</text>
</comment>
<accession>A0AAE3EXE1</accession>
<evidence type="ECO:0000313" key="9">
    <source>
        <dbReference type="Proteomes" id="UP001200642"/>
    </source>
</evidence>
<dbReference type="SUPFAM" id="SSF48452">
    <property type="entry name" value="TPR-like"/>
    <property type="match status" value="1"/>
</dbReference>
<protein>
    <submittedName>
        <fullName evidence="8">RagB/SusD family nutrient uptake outer membrane protein</fullName>
    </submittedName>
</protein>
<evidence type="ECO:0000256" key="3">
    <source>
        <dbReference type="ARBA" id="ARBA00022729"/>
    </source>
</evidence>
<dbReference type="Gene3D" id="1.25.40.390">
    <property type="match status" value="1"/>
</dbReference>
<dbReference type="RefSeq" id="WP_317903220.1">
    <property type="nucleotide sequence ID" value="NZ_JAIRBC010000024.1"/>
</dbReference>
<dbReference type="InterPro" id="IPR033985">
    <property type="entry name" value="SusD-like_N"/>
</dbReference>
<gene>
    <name evidence="8" type="ORF">K8352_15070</name>
</gene>
<dbReference type="EMBL" id="JAIRBC010000024">
    <property type="protein sequence ID" value="MCG2462079.1"/>
    <property type="molecule type" value="Genomic_DNA"/>
</dbReference>
<dbReference type="InterPro" id="IPR011990">
    <property type="entry name" value="TPR-like_helical_dom_sf"/>
</dbReference>
<dbReference type="Pfam" id="PF07980">
    <property type="entry name" value="SusD_RagB"/>
    <property type="match status" value="1"/>
</dbReference>
<evidence type="ECO:0000259" key="7">
    <source>
        <dbReference type="Pfam" id="PF14322"/>
    </source>
</evidence>
<dbReference type="Pfam" id="PF14322">
    <property type="entry name" value="SusD-like_3"/>
    <property type="match status" value="1"/>
</dbReference>